<keyword evidence="7" id="KW-0645">Protease</keyword>
<dbReference type="Gene3D" id="2.140.10.30">
    <property type="entry name" value="Dipeptidylpeptidase IV, N-terminal domain"/>
    <property type="match status" value="1"/>
</dbReference>
<dbReference type="InterPro" id="IPR050278">
    <property type="entry name" value="Serine_Prot_S9B/DPPIV"/>
</dbReference>
<dbReference type="SUPFAM" id="SSF53474">
    <property type="entry name" value="alpha/beta-Hydrolases"/>
    <property type="match status" value="1"/>
</dbReference>
<evidence type="ECO:0000313" key="17">
    <source>
        <dbReference type="Proteomes" id="UP000887226"/>
    </source>
</evidence>
<gene>
    <name evidence="16" type="ORF">BJ878DRAFT_548939</name>
</gene>
<evidence type="ECO:0000256" key="3">
    <source>
        <dbReference type="ARBA" id="ARBA00006150"/>
    </source>
</evidence>
<dbReference type="FunFam" id="3.40.50.1820:FF:000003">
    <property type="entry name" value="Dipeptidyl peptidase 4"/>
    <property type="match status" value="1"/>
</dbReference>
<comment type="catalytic activity">
    <reaction evidence="1">
        <text>Release of an N-terminal dipeptide, Xaa-Yaa-|-Zaa-, from a polypeptide, preferentially when Yaa is Pro, provided Zaa is neither Pro nor hydroxyproline.</text>
        <dbReference type="EC" id="3.4.14.5"/>
    </reaction>
</comment>
<dbReference type="EC" id="3.4.14.5" evidence="4"/>
<dbReference type="PANTHER" id="PTHR11731:SF162">
    <property type="entry name" value="DIPEPTIDYL PEPTIDASE 4-RELATED"/>
    <property type="match status" value="1"/>
</dbReference>
<dbReference type="GO" id="GO:0008236">
    <property type="term" value="F:serine-type peptidase activity"/>
    <property type="evidence" value="ECO:0007669"/>
    <property type="project" value="UniProtKB-KW"/>
</dbReference>
<name>A0A9P7ZAT2_9HELO</name>
<feature type="domain" description="Peptidase S9 prolyl oligopeptidase catalytic" evidence="14">
    <location>
        <begin position="563"/>
        <end position="755"/>
    </location>
</feature>
<dbReference type="EMBL" id="MU253749">
    <property type="protein sequence ID" value="KAG9248422.1"/>
    <property type="molecule type" value="Genomic_DNA"/>
</dbReference>
<evidence type="ECO:0000256" key="6">
    <source>
        <dbReference type="ARBA" id="ARBA00022525"/>
    </source>
</evidence>
<feature type="chain" id="PRO_5040223669" description="dipeptidyl-peptidase IV" evidence="13">
    <location>
        <begin position="22"/>
        <end position="781"/>
    </location>
</feature>
<dbReference type="GO" id="GO:0005576">
    <property type="term" value="C:extracellular region"/>
    <property type="evidence" value="ECO:0007669"/>
    <property type="project" value="UniProtKB-SubCell"/>
</dbReference>
<dbReference type="InterPro" id="IPR001375">
    <property type="entry name" value="Peptidase_S9_cat"/>
</dbReference>
<evidence type="ECO:0000256" key="12">
    <source>
        <dbReference type="ARBA" id="ARBA00030567"/>
    </source>
</evidence>
<evidence type="ECO:0000256" key="9">
    <source>
        <dbReference type="ARBA" id="ARBA00022801"/>
    </source>
</evidence>
<proteinExistence type="inferred from homology"/>
<feature type="domain" description="Dipeptidylpeptidase IV N-terminal" evidence="15">
    <location>
        <begin position="110"/>
        <end position="466"/>
    </location>
</feature>
<dbReference type="InterPro" id="IPR002469">
    <property type="entry name" value="Peptidase_S9B_N"/>
</dbReference>
<organism evidence="16 17">
    <name type="scientific">Calycina marina</name>
    <dbReference type="NCBI Taxonomy" id="1763456"/>
    <lineage>
        <taxon>Eukaryota</taxon>
        <taxon>Fungi</taxon>
        <taxon>Dikarya</taxon>
        <taxon>Ascomycota</taxon>
        <taxon>Pezizomycotina</taxon>
        <taxon>Leotiomycetes</taxon>
        <taxon>Helotiales</taxon>
        <taxon>Pezizellaceae</taxon>
        <taxon>Calycina</taxon>
    </lineage>
</organism>
<evidence type="ECO:0000256" key="8">
    <source>
        <dbReference type="ARBA" id="ARBA00022729"/>
    </source>
</evidence>
<evidence type="ECO:0000259" key="14">
    <source>
        <dbReference type="Pfam" id="PF00326"/>
    </source>
</evidence>
<dbReference type="PANTHER" id="PTHR11731">
    <property type="entry name" value="PROTEASE FAMILY S9B,C DIPEPTIDYL-PEPTIDASE IV-RELATED"/>
    <property type="match status" value="1"/>
</dbReference>
<keyword evidence="8 13" id="KW-0732">Signal</keyword>
<reference evidence="16" key="1">
    <citation type="journal article" date="2021" name="IMA Fungus">
        <title>Genomic characterization of three marine fungi, including Emericellopsis atlantica sp. nov. with signatures of a generalist lifestyle and marine biomass degradation.</title>
        <authorList>
            <person name="Hagestad O.C."/>
            <person name="Hou L."/>
            <person name="Andersen J.H."/>
            <person name="Hansen E.H."/>
            <person name="Altermark B."/>
            <person name="Li C."/>
            <person name="Kuhnert E."/>
            <person name="Cox R.J."/>
            <person name="Crous P.W."/>
            <person name="Spatafora J.W."/>
            <person name="Lail K."/>
            <person name="Amirebrahimi M."/>
            <person name="Lipzen A."/>
            <person name="Pangilinan J."/>
            <person name="Andreopoulos W."/>
            <person name="Hayes R.D."/>
            <person name="Ng V."/>
            <person name="Grigoriev I.V."/>
            <person name="Jackson S.A."/>
            <person name="Sutton T.D.S."/>
            <person name="Dobson A.D.W."/>
            <person name="Rama T."/>
        </authorList>
    </citation>
    <scope>NUCLEOTIDE SEQUENCE</scope>
    <source>
        <strain evidence="16">TRa3180A</strain>
    </source>
</reference>
<sequence length="781" mass="87522">MRDFQVWLGTALSAFSSSSTAVVPTAATVEVQDSTSKSLVTFEDVFSGNFRVNRTMLQWTSQGEDGMYVDADSEGSLNLANIVTGNSKVLVNVSDLPKKVHGYYEYLIQPSGEHILFQVNRTKQYRYSDFSDYYVFNVQDKTIFPLAEDQHGDIQYATFSPQTDTIAYVRGNDIYIWHDGNTTRITDDGGPDVFNGVPDWVYEEEIFVDKFALWFSPDGCKLAFLRFNETGVETYSIPYYMGYPGTIKAELYPTFLDLRYPKAGSTNPTVSFNVVSIDDLGEEPEEIQYEAFDRNDTVIGEVAWVTDNSSHVIFRVFNRVQDREKIVLVDTAKNSASVVRERADESGWIDNKAAIRYIPGSSSYVDMSDESGWNHLYLYEVRSSTPTPITSGNWEVTALLNINARNKTIYYQSTERDSTERHIYSISLDGANKQALVDDSQPGYWTASFSAGGGYYIQSYNGPDLPHQKLYAAGDAFKSIKTIHNNTALAAKLSSYALPKVSWTAIEHPDGYSLNVMERLPPNFDSSKQYPVIFDPYGGPGSQSTGKTFRQVDFKAYLASDPELEYVVLTVDNRGTGLKGRKFRTVVTGQLGVFEAQDQVYVAQQYAKKPYVDASHVSMMGWSFGGFLTAKVLELGSDVFSFGIITAPVSDFRFYDSIYTERYMKLPSTNPSGYATSAVHNVTGFKDVRGGFLMQHGTGDDNVHFQNSAALVDTLTSGGVGPGNMHVHYFTDSDHGINFHGASQFVYKQMAQYLYKERMRKDEKLVHQFDRRGVVDSILRA</sequence>
<keyword evidence="5" id="KW-0031">Aminopeptidase</keyword>
<dbReference type="SUPFAM" id="SSF82171">
    <property type="entry name" value="DPP6 N-terminal domain-like"/>
    <property type="match status" value="1"/>
</dbReference>
<comment type="caution">
    <text evidence="16">The sequence shown here is derived from an EMBL/GenBank/DDBJ whole genome shotgun (WGS) entry which is preliminary data.</text>
</comment>
<dbReference type="GO" id="GO:0006508">
    <property type="term" value="P:proteolysis"/>
    <property type="evidence" value="ECO:0007669"/>
    <property type="project" value="UniProtKB-KW"/>
</dbReference>
<dbReference type="GO" id="GO:0008239">
    <property type="term" value="F:dipeptidyl-peptidase activity"/>
    <property type="evidence" value="ECO:0007669"/>
    <property type="project" value="UniProtKB-EC"/>
</dbReference>
<dbReference type="GO" id="GO:0005886">
    <property type="term" value="C:plasma membrane"/>
    <property type="evidence" value="ECO:0007669"/>
    <property type="project" value="TreeGrafter"/>
</dbReference>
<keyword evidence="17" id="KW-1185">Reference proteome</keyword>
<dbReference type="Proteomes" id="UP000887226">
    <property type="component" value="Unassembled WGS sequence"/>
</dbReference>
<keyword evidence="11" id="KW-0325">Glycoprotein</keyword>
<dbReference type="Gene3D" id="3.40.50.1820">
    <property type="entry name" value="alpha/beta hydrolase"/>
    <property type="match status" value="1"/>
</dbReference>
<dbReference type="GO" id="GO:0004177">
    <property type="term" value="F:aminopeptidase activity"/>
    <property type="evidence" value="ECO:0007669"/>
    <property type="project" value="UniProtKB-KW"/>
</dbReference>
<evidence type="ECO:0000256" key="11">
    <source>
        <dbReference type="ARBA" id="ARBA00023180"/>
    </source>
</evidence>
<evidence type="ECO:0000256" key="10">
    <source>
        <dbReference type="ARBA" id="ARBA00022825"/>
    </source>
</evidence>
<evidence type="ECO:0000256" key="13">
    <source>
        <dbReference type="SAM" id="SignalP"/>
    </source>
</evidence>
<evidence type="ECO:0000256" key="1">
    <source>
        <dbReference type="ARBA" id="ARBA00001257"/>
    </source>
</evidence>
<keyword evidence="6" id="KW-0964">Secreted</keyword>
<comment type="subcellular location">
    <subcellularLocation>
        <location evidence="2">Secreted</location>
    </subcellularLocation>
</comment>
<evidence type="ECO:0000256" key="4">
    <source>
        <dbReference type="ARBA" id="ARBA00012062"/>
    </source>
</evidence>
<dbReference type="Pfam" id="PF00930">
    <property type="entry name" value="DPPIV_N"/>
    <property type="match status" value="1"/>
</dbReference>
<evidence type="ECO:0000256" key="7">
    <source>
        <dbReference type="ARBA" id="ARBA00022670"/>
    </source>
</evidence>
<comment type="similarity">
    <text evidence="3">Belongs to the peptidase S9B family.</text>
</comment>
<dbReference type="InterPro" id="IPR029058">
    <property type="entry name" value="AB_hydrolase_fold"/>
</dbReference>
<keyword evidence="10" id="KW-0720">Serine protease</keyword>
<dbReference type="Pfam" id="PF00326">
    <property type="entry name" value="Peptidase_S9"/>
    <property type="match status" value="1"/>
</dbReference>
<keyword evidence="9" id="KW-0378">Hydrolase</keyword>
<evidence type="ECO:0000313" key="16">
    <source>
        <dbReference type="EMBL" id="KAG9248422.1"/>
    </source>
</evidence>
<protein>
    <recommendedName>
        <fullName evidence="4">dipeptidyl-peptidase IV</fullName>
        <ecNumber evidence="4">3.4.14.5</ecNumber>
    </recommendedName>
    <alternativeName>
        <fullName evidence="12">Dipeptidyl peptidase IV</fullName>
    </alternativeName>
</protein>
<dbReference type="AlphaFoldDB" id="A0A9P7ZAT2"/>
<feature type="signal peptide" evidence="13">
    <location>
        <begin position="1"/>
        <end position="21"/>
    </location>
</feature>
<accession>A0A9P7ZAT2</accession>
<evidence type="ECO:0000256" key="5">
    <source>
        <dbReference type="ARBA" id="ARBA00022438"/>
    </source>
</evidence>
<evidence type="ECO:0000256" key="2">
    <source>
        <dbReference type="ARBA" id="ARBA00004613"/>
    </source>
</evidence>
<evidence type="ECO:0000259" key="15">
    <source>
        <dbReference type="Pfam" id="PF00930"/>
    </source>
</evidence>
<dbReference type="OrthoDB" id="16520at2759"/>